<evidence type="ECO:0000313" key="1">
    <source>
        <dbReference type="EMBL" id="QJA48798.1"/>
    </source>
</evidence>
<organism evidence="1">
    <name type="scientific">viral metagenome</name>
    <dbReference type="NCBI Taxonomy" id="1070528"/>
    <lineage>
        <taxon>unclassified sequences</taxon>
        <taxon>metagenomes</taxon>
        <taxon>organismal metagenomes</taxon>
    </lineage>
</organism>
<dbReference type="AlphaFoldDB" id="A0A6H1ZMQ9"/>
<reference evidence="1" key="1">
    <citation type="submission" date="2020-03" db="EMBL/GenBank/DDBJ databases">
        <title>The deep terrestrial virosphere.</title>
        <authorList>
            <person name="Holmfeldt K."/>
            <person name="Nilsson E."/>
            <person name="Simone D."/>
            <person name="Lopez-Fernandez M."/>
            <person name="Wu X."/>
            <person name="de Brujin I."/>
            <person name="Lundin D."/>
            <person name="Andersson A."/>
            <person name="Bertilsson S."/>
            <person name="Dopson M."/>
        </authorList>
    </citation>
    <scope>NUCLEOTIDE SEQUENCE</scope>
    <source>
        <strain evidence="1">TM448A01161</strain>
        <strain evidence="2">TM448B01396</strain>
    </source>
</reference>
<dbReference type="EMBL" id="MT144752">
    <property type="protein sequence ID" value="QJH98785.1"/>
    <property type="molecule type" value="Genomic_DNA"/>
</dbReference>
<proteinExistence type="predicted"/>
<dbReference type="EMBL" id="MT144103">
    <property type="protein sequence ID" value="QJA48798.1"/>
    <property type="molecule type" value="Genomic_DNA"/>
</dbReference>
<evidence type="ECO:0000313" key="2">
    <source>
        <dbReference type="EMBL" id="QJH98785.1"/>
    </source>
</evidence>
<sequence>MKPTGLTFEIGRSDSGWFWYLGKLKMLKVRPSLDDIDAKHGGFKLDLMVGKLRRPIPRFYRWRFFFNKDYVSHETEFNPWNSGNHWFVLTIPIMVGVFLSVCYGAGERQPGFYIGMKTYEVNRISQNRKIYMPDRNDIIGNDIAWGNESEKGNIYLCPSASLRDDLVD</sequence>
<gene>
    <name evidence="1" type="ORF">TM448A01161_0013</name>
    <name evidence="2" type="ORF">TM448B01396_0012</name>
</gene>
<protein>
    <submittedName>
        <fullName evidence="1">Uncharacterized protein</fullName>
    </submittedName>
</protein>
<accession>A0A6H1ZMQ9</accession>
<name>A0A6H1ZMQ9_9ZZZZ</name>